<reference evidence="1 2" key="1">
    <citation type="submission" date="2019-04" db="EMBL/GenBank/DDBJ databases">
        <title>Friends and foes A comparative genomics study of 23 Aspergillus species from section Flavi.</title>
        <authorList>
            <consortium name="DOE Joint Genome Institute"/>
            <person name="Kjaerbolling I."/>
            <person name="Vesth T."/>
            <person name="Frisvad J.C."/>
            <person name="Nybo J.L."/>
            <person name="Theobald S."/>
            <person name="Kildgaard S."/>
            <person name="Isbrandt T."/>
            <person name="Kuo A."/>
            <person name="Sato A."/>
            <person name="Lyhne E.K."/>
            <person name="Kogle M.E."/>
            <person name="Wiebenga A."/>
            <person name="Kun R.S."/>
            <person name="Lubbers R.J."/>
            <person name="Makela M.R."/>
            <person name="Barry K."/>
            <person name="Chovatia M."/>
            <person name="Clum A."/>
            <person name="Daum C."/>
            <person name="Haridas S."/>
            <person name="He G."/>
            <person name="LaButti K."/>
            <person name="Lipzen A."/>
            <person name="Mondo S."/>
            <person name="Riley R."/>
            <person name="Salamov A."/>
            <person name="Simmons B.A."/>
            <person name="Magnuson J.K."/>
            <person name="Henrissat B."/>
            <person name="Mortensen U.H."/>
            <person name="Larsen T.O."/>
            <person name="Devries R.P."/>
            <person name="Grigoriev I.V."/>
            <person name="Machida M."/>
            <person name="Baker S.E."/>
            <person name="Andersen M.R."/>
        </authorList>
    </citation>
    <scope>NUCLEOTIDE SEQUENCE [LARGE SCALE GENOMIC DNA]</scope>
    <source>
        <strain evidence="1 2">CBS 151.66</strain>
    </source>
</reference>
<name>A0A5N5XGQ4_9EURO</name>
<organism evidence="1 2">
    <name type="scientific">Aspergillus leporis</name>
    <dbReference type="NCBI Taxonomy" id="41062"/>
    <lineage>
        <taxon>Eukaryota</taxon>
        <taxon>Fungi</taxon>
        <taxon>Dikarya</taxon>
        <taxon>Ascomycota</taxon>
        <taxon>Pezizomycotina</taxon>
        <taxon>Eurotiomycetes</taxon>
        <taxon>Eurotiomycetidae</taxon>
        <taxon>Eurotiales</taxon>
        <taxon>Aspergillaceae</taxon>
        <taxon>Aspergillus</taxon>
        <taxon>Aspergillus subgen. Circumdati</taxon>
    </lineage>
</organism>
<accession>A0A5N5XGQ4</accession>
<dbReference type="EMBL" id="ML732160">
    <property type="protein sequence ID" value="KAB8078240.1"/>
    <property type="molecule type" value="Genomic_DNA"/>
</dbReference>
<dbReference type="AlphaFoldDB" id="A0A5N5XGQ4"/>
<protein>
    <submittedName>
        <fullName evidence="1">Uncharacterized protein</fullName>
    </submittedName>
</protein>
<gene>
    <name evidence="1" type="ORF">BDV29DRAFT_166743</name>
</gene>
<dbReference type="Proteomes" id="UP000326565">
    <property type="component" value="Unassembled WGS sequence"/>
</dbReference>
<proteinExistence type="predicted"/>
<evidence type="ECO:0000313" key="2">
    <source>
        <dbReference type="Proteomes" id="UP000326565"/>
    </source>
</evidence>
<keyword evidence="2" id="KW-1185">Reference proteome</keyword>
<sequence>MRYIQLRLINAELNIRMHVSTPPLNTIGTARLEREGNNLRRGWIGCRTAKFSRTIGQNT</sequence>
<evidence type="ECO:0000313" key="1">
    <source>
        <dbReference type="EMBL" id="KAB8078240.1"/>
    </source>
</evidence>